<feature type="binding site" evidence="8">
    <location>
        <begin position="9"/>
        <end position="17"/>
    </location>
    <ligand>
        <name>ATP</name>
        <dbReference type="ChEBI" id="CHEBI:30616"/>
    </ligand>
</feature>
<comment type="subcellular location">
    <subcellularLocation>
        <location evidence="8">Cytoplasm</location>
    </subcellularLocation>
</comment>
<keyword evidence="11" id="KW-1185">Reference proteome</keyword>
<dbReference type="KEGG" id="clt:CM240_1213"/>
<evidence type="ECO:0000313" key="11">
    <source>
        <dbReference type="Proteomes" id="UP000019426"/>
    </source>
</evidence>
<dbReference type="STRING" id="1216932.CM240_1213"/>
<evidence type="ECO:0000256" key="4">
    <source>
        <dbReference type="ARBA" id="ARBA00022777"/>
    </source>
</evidence>
<evidence type="ECO:0000256" key="5">
    <source>
        <dbReference type="ARBA" id="ARBA00022840"/>
    </source>
</evidence>
<dbReference type="EMBL" id="HG917868">
    <property type="protein sequence ID" value="CDM68377.1"/>
    <property type="molecule type" value="Genomic_DNA"/>
</dbReference>
<evidence type="ECO:0000313" key="10">
    <source>
        <dbReference type="EMBL" id="CDM68377.1"/>
    </source>
</evidence>
<evidence type="ECO:0000256" key="1">
    <source>
        <dbReference type="ARBA" id="ARBA00009427"/>
    </source>
</evidence>
<dbReference type="GO" id="GO:0036430">
    <property type="term" value="F:CMP kinase activity"/>
    <property type="evidence" value="ECO:0007669"/>
    <property type="project" value="RHEA"/>
</dbReference>
<dbReference type="PANTHER" id="PTHR21299">
    <property type="entry name" value="CYTIDYLATE KINASE/PANTOATE-BETA-ALANINE LIGASE"/>
    <property type="match status" value="1"/>
</dbReference>
<dbReference type="GO" id="GO:0005829">
    <property type="term" value="C:cytosol"/>
    <property type="evidence" value="ECO:0007669"/>
    <property type="project" value="TreeGrafter"/>
</dbReference>
<comment type="catalytic activity">
    <reaction evidence="7 8">
        <text>CMP + ATP = CDP + ADP</text>
        <dbReference type="Rhea" id="RHEA:11600"/>
        <dbReference type="ChEBI" id="CHEBI:30616"/>
        <dbReference type="ChEBI" id="CHEBI:58069"/>
        <dbReference type="ChEBI" id="CHEBI:60377"/>
        <dbReference type="ChEBI" id="CHEBI:456216"/>
        <dbReference type="EC" id="2.7.4.25"/>
    </reaction>
</comment>
<dbReference type="HOGENOM" id="CLU_079959_0_2_9"/>
<feature type="domain" description="Cytidylate kinase" evidence="9">
    <location>
        <begin position="5"/>
        <end position="213"/>
    </location>
</feature>
<evidence type="ECO:0000259" key="9">
    <source>
        <dbReference type="Pfam" id="PF02224"/>
    </source>
</evidence>
<dbReference type="CDD" id="cd02020">
    <property type="entry name" value="CMPK"/>
    <property type="match status" value="1"/>
</dbReference>
<dbReference type="InterPro" id="IPR003136">
    <property type="entry name" value="Cytidylate_kin"/>
</dbReference>
<dbReference type="InterPro" id="IPR027417">
    <property type="entry name" value="P-loop_NTPase"/>
</dbReference>
<accession>W6S238</accession>
<dbReference type="OrthoDB" id="9807434at2"/>
<proteinExistence type="inferred from homology"/>
<dbReference type="InterPro" id="IPR011994">
    <property type="entry name" value="Cytidylate_kinase_dom"/>
</dbReference>
<dbReference type="Proteomes" id="UP000019426">
    <property type="component" value="Chromosome M2/40_rep1"/>
</dbReference>
<dbReference type="NCBIfam" id="TIGR00017">
    <property type="entry name" value="cmk"/>
    <property type="match status" value="1"/>
</dbReference>
<dbReference type="AlphaFoldDB" id="W6S238"/>
<comment type="similarity">
    <text evidence="1 8">Belongs to the cytidylate kinase family. Type 1 subfamily.</text>
</comment>
<dbReference type="PATRIC" id="fig|1216932.3.peg.1205"/>
<dbReference type="PANTHER" id="PTHR21299:SF2">
    <property type="entry name" value="CYTIDYLATE KINASE"/>
    <property type="match status" value="1"/>
</dbReference>
<keyword evidence="4 8" id="KW-0418">Kinase</keyword>
<dbReference type="Pfam" id="PF02224">
    <property type="entry name" value="Cytidylate_kin"/>
    <property type="match status" value="1"/>
</dbReference>
<protein>
    <recommendedName>
        <fullName evidence="8">Cytidylate kinase</fullName>
        <shortName evidence="8">CK</shortName>
        <ecNumber evidence="8">2.7.4.25</ecNumber>
    </recommendedName>
    <alternativeName>
        <fullName evidence="8">Cytidine monophosphate kinase</fullName>
        <shortName evidence="8">CMP kinase</shortName>
    </alternativeName>
</protein>
<dbReference type="GO" id="GO:0005524">
    <property type="term" value="F:ATP binding"/>
    <property type="evidence" value="ECO:0007669"/>
    <property type="project" value="UniProtKB-UniRule"/>
</dbReference>
<evidence type="ECO:0000256" key="2">
    <source>
        <dbReference type="ARBA" id="ARBA00022679"/>
    </source>
</evidence>
<keyword evidence="3 8" id="KW-0547">Nucleotide-binding</keyword>
<reference evidence="10 11" key="1">
    <citation type="submission" date="2013-11" db="EMBL/GenBank/DDBJ databases">
        <title>Complete genome sequence of Clostridum sp. M2/40.</title>
        <authorList>
            <person name="Wibberg D."/>
            <person name="Puehler A."/>
            <person name="Schlueter A."/>
        </authorList>
    </citation>
    <scope>NUCLEOTIDE SEQUENCE [LARGE SCALE GENOMIC DNA]</scope>
    <source>
        <strain evidence="11">M2/40</strain>
    </source>
</reference>
<dbReference type="Gene3D" id="3.40.50.300">
    <property type="entry name" value="P-loop containing nucleotide triphosphate hydrolases"/>
    <property type="match status" value="1"/>
</dbReference>
<dbReference type="RefSeq" id="WP_044037399.1">
    <property type="nucleotide sequence ID" value="NZ_HG917868.1"/>
</dbReference>
<gene>
    <name evidence="8 10" type="primary">cmk</name>
    <name evidence="10" type="ORF">CM240_1213</name>
</gene>
<keyword evidence="8" id="KW-0963">Cytoplasm</keyword>
<evidence type="ECO:0000256" key="8">
    <source>
        <dbReference type="HAMAP-Rule" id="MF_00238"/>
    </source>
</evidence>
<evidence type="ECO:0000256" key="7">
    <source>
        <dbReference type="ARBA" id="ARBA00048478"/>
    </source>
</evidence>
<evidence type="ECO:0000256" key="6">
    <source>
        <dbReference type="ARBA" id="ARBA00047615"/>
    </source>
</evidence>
<dbReference type="SUPFAM" id="SSF52540">
    <property type="entry name" value="P-loop containing nucleoside triphosphate hydrolases"/>
    <property type="match status" value="1"/>
</dbReference>
<name>W6S238_9CLOT</name>
<dbReference type="GO" id="GO:0006220">
    <property type="term" value="P:pyrimidine nucleotide metabolic process"/>
    <property type="evidence" value="ECO:0007669"/>
    <property type="project" value="UniProtKB-UniRule"/>
</dbReference>
<dbReference type="HAMAP" id="MF_00238">
    <property type="entry name" value="Cytidyl_kinase_type1"/>
    <property type="match status" value="1"/>
</dbReference>
<organism evidence="10 11">
    <name type="scientific">Clostridium bornimense</name>
    <dbReference type="NCBI Taxonomy" id="1216932"/>
    <lineage>
        <taxon>Bacteria</taxon>
        <taxon>Bacillati</taxon>
        <taxon>Bacillota</taxon>
        <taxon>Clostridia</taxon>
        <taxon>Eubacteriales</taxon>
        <taxon>Clostridiaceae</taxon>
        <taxon>Clostridium</taxon>
    </lineage>
</organism>
<dbReference type="EC" id="2.7.4.25" evidence="8"/>
<dbReference type="eggNOG" id="COG0283">
    <property type="taxonomic scope" value="Bacteria"/>
</dbReference>
<evidence type="ECO:0000256" key="3">
    <source>
        <dbReference type="ARBA" id="ARBA00022741"/>
    </source>
</evidence>
<keyword evidence="5 8" id="KW-0067">ATP-binding</keyword>
<dbReference type="GO" id="GO:0036431">
    <property type="term" value="F:dCMP kinase activity"/>
    <property type="evidence" value="ECO:0007669"/>
    <property type="project" value="InterPro"/>
</dbReference>
<comment type="catalytic activity">
    <reaction evidence="6 8">
        <text>dCMP + ATP = dCDP + ADP</text>
        <dbReference type="Rhea" id="RHEA:25094"/>
        <dbReference type="ChEBI" id="CHEBI:30616"/>
        <dbReference type="ChEBI" id="CHEBI:57566"/>
        <dbReference type="ChEBI" id="CHEBI:58593"/>
        <dbReference type="ChEBI" id="CHEBI:456216"/>
        <dbReference type="EC" id="2.7.4.25"/>
    </reaction>
</comment>
<sequence>MNFNIAIDGPAGSGKSTIANLLANKYDLMYINTGAMYRAVTLFAKENNIRPEDTEKLSKLINDLQMHFEKEKLIVNGEYVNDRITMPEISNSVSDYAKVQVVRELLVKAQKKLGKEYNVIMDGRDIGTNVLTDAKYKFFLTANPEERAKRRYLELTSKGIEVNYEDILNDIIKRDLIDSTREISPLKKADDAIEIDTSKLNIDDVVNYICEYIE</sequence>
<dbReference type="GO" id="GO:0015949">
    <property type="term" value="P:nucleobase-containing small molecule interconversion"/>
    <property type="evidence" value="ECO:0007669"/>
    <property type="project" value="TreeGrafter"/>
</dbReference>
<keyword evidence="2 8" id="KW-0808">Transferase</keyword>